<evidence type="ECO:0000259" key="2">
    <source>
        <dbReference type="PROSITE" id="PS50126"/>
    </source>
</evidence>
<gene>
    <name evidence="3" type="primary">RRP5_1</name>
    <name evidence="3" type="ORF">BGZ65_003852</name>
</gene>
<dbReference type="OrthoDB" id="2409660at2759"/>
<evidence type="ECO:0000313" key="3">
    <source>
        <dbReference type="EMBL" id="KAG0001030.1"/>
    </source>
</evidence>
<feature type="compositionally biased region" description="Acidic residues" evidence="1">
    <location>
        <begin position="187"/>
        <end position="236"/>
    </location>
</feature>
<name>A0A9P6MI37_9FUNG</name>
<dbReference type="InterPro" id="IPR045209">
    <property type="entry name" value="Rrp5"/>
</dbReference>
<evidence type="ECO:0000313" key="4">
    <source>
        <dbReference type="Proteomes" id="UP000749646"/>
    </source>
</evidence>
<dbReference type="GO" id="GO:0032040">
    <property type="term" value="C:small-subunit processome"/>
    <property type="evidence" value="ECO:0007669"/>
    <property type="project" value="TreeGrafter"/>
</dbReference>
<reference evidence="3" key="1">
    <citation type="journal article" date="2020" name="Fungal Divers.">
        <title>Resolving the Mortierellaceae phylogeny through synthesis of multi-gene phylogenetics and phylogenomics.</title>
        <authorList>
            <person name="Vandepol N."/>
            <person name="Liber J."/>
            <person name="Desiro A."/>
            <person name="Na H."/>
            <person name="Kennedy M."/>
            <person name="Barry K."/>
            <person name="Grigoriev I.V."/>
            <person name="Miller A.N."/>
            <person name="O'Donnell K."/>
            <person name="Stajich J.E."/>
            <person name="Bonito G."/>
        </authorList>
    </citation>
    <scope>NUCLEOTIDE SEQUENCE</scope>
    <source>
        <strain evidence="3">MES-2147</strain>
    </source>
</reference>
<dbReference type="SUPFAM" id="SSF48452">
    <property type="entry name" value="TPR-like"/>
    <property type="match status" value="1"/>
</dbReference>
<dbReference type="GO" id="GO:0003723">
    <property type="term" value="F:RNA binding"/>
    <property type="evidence" value="ECO:0007669"/>
    <property type="project" value="TreeGrafter"/>
</dbReference>
<sequence length="363" mass="41061">MYTAKEGKKNTVLQMDIEKVEDVQEGVITTGHVASIKDMGLDIHLGGKILGRVHISNIADTYGSSEGSDDYWKDWKSRFKVGQVVKAKIANVDENRHQIELTLKASQIDPTVKAVQTLGDFSKGQKVKGTIKAVKIDNSNVSGLCHVCKISENHVPDVSKLCSVGDPIRAKILDIDLEKKRISLYFEEGDAEEDEDDDEEMKDENENEDEEMEDASDIDTDIEDADSEEEDSEDEEETHKEADNDSDVEMTDAAPLLQLSEIRKAREIRDRALKTISTADTLEEVFKKARTDLWSVYIDIEVRNGEQGAVRRLFGRVVSMKMSSKKMKFFFKKWLAYEKDNGDEEHVEEVKKRALEYVESLSA</sequence>
<accession>A0A9P6MI37</accession>
<feature type="region of interest" description="Disordered" evidence="1">
    <location>
        <begin position="186"/>
        <end position="252"/>
    </location>
</feature>
<dbReference type="Pfam" id="PF00575">
    <property type="entry name" value="S1"/>
    <property type="match status" value="2"/>
</dbReference>
<dbReference type="FunFam" id="2.40.50.140:FF:000103">
    <property type="entry name" value="protein RRP5 homolog"/>
    <property type="match status" value="1"/>
</dbReference>
<organism evidence="3 4">
    <name type="scientific">Modicella reniformis</name>
    <dbReference type="NCBI Taxonomy" id="1440133"/>
    <lineage>
        <taxon>Eukaryota</taxon>
        <taxon>Fungi</taxon>
        <taxon>Fungi incertae sedis</taxon>
        <taxon>Mucoromycota</taxon>
        <taxon>Mortierellomycotina</taxon>
        <taxon>Mortierellomycetes</taxon>
        <taxon>Mortierellales</taxon>
        <taxon>Mortierellaceae</taxon>
        <taxon>Modicella</taxon>
    </lineage>
</organism>
<dbReference type="Gene3D" id="2.40.50.140">
    <property type="entry name" value="Nucleic acid-binding proteins"/>
    <property type="match status" value="2"/>
</dbReference>
<dbReference type="PANTHER" id="PTHR23270">
    <property type="entry name" value="PROGRAMMED CELL DEATH PROTEIN 11 PRE-RRNA PROCESSING PROTEIN RRP5"/>
    <property type="match status" value="1"/>
</dbReference>
<dbReference type="SUPFAM" id="SSF50249">
    <property type="entry name" value="Nucleic acid-binding proteins"/>
    <property type="match status" value="2"/>
</dbReference>
<dbReference type="SMART" id="SM00316">
    <property type="entry name" value="S1"/>
    <property type="match status" value="2"/>
</dbReference>
<proteinExistence type="predicted"/>
<dbReference type="EMBL" id="JAAAHW010000570">
    <property type="protein sequence ID" value="KAG0001030.1"/>
    <property type="molecule type" value="Genomic_DNA"/>
</dbReference>
<feature type="domain" description="S1 motif" evidence="2">
    <location>
        <begin position="134"/>
        <end position="187"/>
    </location>
</feature>
<dbReference type="GO" id="GO:0006364">
    <property type="term" value="P:rRNA processing"/>
    <property type="evidence" value="ECO:0007669"/>
    <property type="project" value="InterPro"/>
</dbReference>
<dbReference type="Proteomes" id="UP000749646">
    <property type="component" value="Unassembled WGS sequence"/>
</dbReference>
<dbReference type="PROSITE" id="PS50126">
    <property type="entry name" value="S1"/>
    <property type="match status" value="2"/>
</dbReference>
<dbReference type="InterPro" id="IPR003029">
    <property type="entry name" value="S1_domain"/>
</dbReference>
<dbReference type="AlphaFoldDB" id="A0A9P6MI37"/>
<protein>
    <submittedName>
        <fullName evidence="3">rRNA biogenesis protein rrp5</fullName>
    </submittedName>
</protein>
<dbReference type="InterPro" id="IPR012340">
    <property type="entry name" value="NA-bd_OB-fold"/>
</dbReference>
<comment type="caution">
    <text evidence="3">The sequence shown here is derived from an EMBL/GenBank/DDBJ whole genome shotgun (WGS) entry which is preliminary data.</text>
</comment>
<dbReference type="PANTHER" id="PTHR23270:SF10">
    <property type="entry name" value="PROTEIN RRP5 HOMOLOG"/>
    <property type="match status" value="1"/>
</dbReference>
<dbReference type="InterPro" id="IPR011990">
    <property type="entry name" value="TPR-like_helical_dom_sf"/>
</dbReference>
<feature type="domain" description="S1 motif" evidence="2">
    <location>
        <begin position="26"/>
        <end position="104"/>
    </location>
</feature>
<keyword evidence="4" id="KW-1185">Reference proteome</keyword>
<evidence type="ECO:0000256" key="1">
    <source>
        <dbReference type="SAM" id="MobiDB-lite"/>
    </source>
</evidence>
<dbReference type="Gene3D" id="1.25.40.10">
    <property type="entry name" value="Tetratricopeptide repeat domain"/>
    <property type="match status" value="1"/>
</dbReference>